<feature type="region of interest" description="Disordered" evidence="1">
    <location>
        <begin position="150"/>
        <end position="192"/>
    </location>
</feature>
<accession>A0ABR8I156</accession>
<evidence type="ECO:0000313" key="2">
    <source>
        <dbReference type="EMBL" id="MBD2624529.1"/>
    </source>
</evidence>
<keyword evidence="3" id="KW-1185">Reference proteome</keyword>
<sequence>MSPRKLTDATKKEILKLYRETEATTSTLAERYGVSSSTVSRFLKNSFSSEEYEQLIQKKRLARNPRGLEEEGAAADLPEKAIEVISLRAAHIAAKDEQAFQQPIASVEQLTLLMDTSYPPEADNSEYIEINGDKPLEDANLTEFFVEAIEEEEEEDELDEDWDEDEDEEDEDEEDEDEDEDEEEEELAGSYLGPTIVKTAQLQILPLSAAAFPKTCYLVIDRAAELITRPLKDFAELGKVPPQEIQQRTLPIFESHRIARRFSKRKEKVIKVPDGRLIEKAHAQLEAKGITRLLMDGRIYALE</sequence>
<reference evidence="2 3" key="1">
    <citation type="journal article" date="2020" name="ISME J.">
        <title>Comparative genomics reveals insights into cyanobacterial evolution and habitat adaptation.</title>
        <authorList>
            <person name="Chen M.Y."/>
            <person name="Teng W.K."/>
            <person name="Zhao L."/>
            <person name="Hu C.X."/>
            <person name="Zhou Y.K."/>
            <person name="Han B.P."/>
            <person name="Song L.R."/>
            <person name="Shu W.S."/>
        </authorList>
    </citation>
    <scope>NUCLEOTIDE SEQUENCE [LARGE SCALE GENOMIC DNA]</scope>
    <source>
        <strain evidence="2 3">FACHB-1344</strain>
    </source>
</reference>
<feature type="compositionally biased region" description="Acidic residues" evidence="1">
    <location>
        <begin position="150"/>
        <end position="187"/>
    </location>
</feature>
<organism evidence="2 3">
    <name type="scientific">Microcystis flos-aquae FACHB-1344</name>
    <dbReference type="NCBI Taxonomy" id="2692899"/>
    <lineage>
        <taxon>Bacteria</taxon>
        <taxon>Bacillati</taxon>
        <taxon>Cyanobacteriota</taxon>
        <taxon>Cyanophyceae</taxon>
        <taxon>Oscillatoriophycideae</taxon>
        <taxon>Chroococcales</taxon>
        <taxon>Microcystaceae</taxon>
        <taxon>Microcystis</taxon>
    </lineage>
</organism>
<protein>
    <submittedName>
        <fullName evidence="2">Transposase</fullName>
    </submittedName>
</protein>
<dbReference type="InterPro" id="IPR016024">
    <property type="entry name" value="ARM-type_fold"/>
</dbReference>
<comment type="caution">
    <text evidence="2">The sequence shown here is derived from an EMBL/GenBank/DDBJ whole genome shotgun (WGS) entry which is preliminary data.</text>
</comment>
<dbReference type="SUPFAM" id="SSF48371">
    <property type="entry name" value="ARM repeat"/>
    <property type="match status" value="1"/>
</dbReference>
<dbReference type="Pfam" id="PF13384">
    <property type="entry name" value="HTH_23"/>
    <property type="match status" value="1"/>
</dbReference>
<dbReference type="Gene3D" id="1.10.10.60">
    <property type="entry name" value="Homeodomain-like"/>
    <property type="match status" value="1"/>
</dbReference>
<dbReference type="RefSeq" id="WP_190723601.1">
    <property type="nucleotide sequence ID" value="NZ_JACJSW010000221.1"/>
</dbReference>
<gene>
    <name evidence="2" type="ORF">H6G48_23850</name>
</gene>
<evidence type="ECO:0000313" key="3">
    <source>
        <dbReference type="Proteomes" id="UP000636187"/>
    </source>
</evidence>
<dbReference type="Proteomes" id="UP000636187">
    <property type="component" value="Unassembled WGS sequence"/>
</dbReference>
<evidence type="ECO:0000256" key="1">
    <source>
        <dbReference type="SAM" id="MobiDB-lite"/>
    </source>
</evidence>
<dbReference type="EMBL" id="JACJSW010000221">
    <property type="protein sequence ID" value="MBD2624529.1"/>
    <property type="molecule type" value="Genomic_DNA"/>
</dbReference>
<name>A0ABR8I156_9CHRO</name>
<proteinExistence type="predicted"/>